<keyword evidence="1" id="KW-0175">Coiled coil</keyword>
<dbReference type="Gene3D" id="1.20.120.910">
    <property type="entry name" value="DksA, coiled-coil domain"/>
    <property type="match status" value="1"/>
</dbReference>
<dbReference type="PANTHER" id="PTHR33823:SF4">
    <property type="entry name" value="GENERAL STRESS PROTEIN 16O"/>
    <property type="match status" value="1"/>
</dbReference>
<accession>A0A3B1DPA5</accession>
<evidence type="ECO:0000313" key="2">
    <source>
        <dbReference type="EMBL" id="VAX38693.1"/>
    </source>
</evidence>
<dbReference type="AlphaFoldDB" id="A0A3B1DPA5"/>
<dbReference type="InterPro" id="IPR037187">
    <property type="entry name" value="DnaK_N"/>
</dbReference>
<dbReference type="SUPFAM" id="SSF109635">
    <property type="entry name" value="DnaK suppressor protein DksA, alpha-hairpin domain"/>
    <property type="match status" value="1"/>
</dbReference>
<evidence type="ECO:0000256" key="1">
    <source>
        <dbReference type="SAM" id="Coils"/>
    </source>
</evidence>
<protein>
    <submittedName>
        <fullName evidence="2">Uncharacterized protein</fullName>
    </submittedName>
</protein>
<gene>
    <name evidence="2" type="ORF">MNBD_PLANCTO02-2818</name>
</gene>
<dbReference type="EMBL" id="UOGL01000246">
    <property type="protein sequence ID" value="VAX38693.1"/>
    <property type="molecule type" value="Genomic_DNA"/>
</dbReference>
<dbReference type="PANTHER" id="PTHR33823">
    <property type="entry name" value="RNA POLYMERASE-BINDING TRANSCRIPTION FACTOR DKSA-RELATED"/>
    <property type="match status" value="1"/>
</dbReference>
<dbReference type="PROSITE" id="PS51128">
    <property type="entry name" value="ZF_DKSA_2"/>
    <property type="match status" value="1"/>
</dbReference>
<sequence length="129" mass="14457">MATKNGNAEFKKLLQSIKARLRGDVDQLTQEALSASANGSKSPTHMAELGTQSYEQEFSLQFIENDQEVLNEIDDALYRIEQGTYGQCEGCLADNKSAAKSRIPKGRLRVIPYARNCVECERKREELLS</sequence>
<organism evidence="2">
    <name type="scientific">hydrothermal vent metagenome</name>
    <dbReference type="NCBI Taxonomy" id="652676"/>
    <lineage>
        <taxon>unclassified sequences</taxon>
        <taxon>metagenomes</taxon>
        <taxon>ecological metagenomes</taxon>
    </lineage>
</organism>
<reference evidence="2" key="1">
    <citation type="submission" date="2018-06" db="EMBL/GenBank/DDBJ databases">
        <authorList>
            <person name="Zhirakovskaya E."/>
        </authorList>
    </citation>
    <scope>NUCLEOTIDE SEQUENCE</scope>
</reference>
<feature type="coiled-coil region" evidence="1">
    <location>
        <begin position="11"/>
        <end position="38"/>
    </location>
</feature>
<proteinExistence type="predicted"/>
<name>A0A3B1DPA5_9ZZZZ</name>